<protein>
    <submittedName>
        <fullName evidence="2">Uncharacterized protein</fullName>
    </submittedName>
</protein>
<accession>A0A2A9EYG6</accession>
<gene>
    <name evidence="2" type="ORF">ATJ88_2312</name>
</gene>
<dbReference type="Proteomes" id="UP000224130">
    <property type="component" value="Unassembled WGS sequence"/>
</dbReference>
<evidence type="ECO:0000313" key="2">
    <source>
        <dbReference type="EMBL" id="PFG43606.1"/>
    </source>
</evidence>
<proteinExistence type="predicted"/>
<comment type="caution">
    <text evidence="2">The sequence shown here is derived from an EMBL/GenBank/DDBJ whole genome shotgun (WGS) entry which is preliminary data.</text>
</comment>
<dbReference type="RefSeq" id="WP_098463939.1">
    <property type="nucleotide sequence ID" value="NZ_PDJJ01000001.1"/>
</dbReference>
<dbReference type="EMBL" id="PDJJ01000001">
    <property type="protein sequence ID" value="PFG43606.1"/>
    <property type="molecule type" value="Genomic_DNA"/>
</dbReference>
<feature type="transmembrane region" description="Helical" evidence="1">
    <location>
        <begin position="40"/>
        <end position="60"/>
    </location>
</feature>
<organism evidence="2 3">
    <name type="scientific">Isoptericola jiangsuensis</name>
    <dbReference type="NCBI Taxonomy" id="548579"/>
    <lineage>
        <taxon>Bacteria</taxon>
        <taxon>Bacillati</taxon>
        <taxon>Actinomycetota</taxon>
        <taxon>Actinomycetes</taxon>
        <taxon>Micrococcales</taxon>
        <taxon>Promicromonosporaceae</taxon>
        <taxon>Isoptericola</taxon>
    </lineage>
</organism>
<feature type="transmembrane region" description="Helical" evidence="1">
    <location>
        <begin position="12"/>
        <end position="34"/>
    </location>
</feature>
<keyword evidence="1" id="KW-0472">Membrane</keyword>
<name>A0A2A9EYG6_9MICO</name>
<keyword evidence="3" id="KW-1185">Reference proteome</keyword>
<evidence type="ECO:0000313" key="3">
    <source>
        <dbReference type="Proteomes" id="UP000224130"/>
    </source>
</evidence>
<sequence>MRSPDGRTRSARALRGGVAATVATGVALASHVAAGGAVPGLLGVLAPWVVSLWVSTLVGARPARWRTIVSVGAGQAAFHTLFVLGTPTGATAPTGGHAHHAAAPMLPAGGTDLPALAPADLTMGVWHAAAAAATAALLFHGEALIGHLRRLAGTVADRLLPRAVLVPAVVPRTPRPAPVAAAVPRARYGPELSPLRRRGPPASTV</sequence>
<reference evidence="2 3" key="1">
    <citation type="submission" date="2017-10" db="EMBL/GenBank/DDBJ databases">
        <title>Sequencing the genomes of 1000 actinobacteria strains.</title>
        <authorList>
            <person name="Klenk H.-P."/>
        </authorList>
    </citation>
    <scope>NUCLEOTIDE SEQUENCE [LARGE SCALE GENOMIC DNA]</scope>
    <source>
        <strain evidence="2 3">DSM 21863</strain>
    </source>
</reference>
<keyword evidence="1" id="KW-0812">Transmembrane</keyword>
<evidence type="ECO:0000256" key="1">
    <source>
        <dbReference type="SAM" id="Phobius"/>
    </source>
</evidence>
<dbReference type="AlphaFoldDB" id="A0A2A9EYG6"/>
<keyword evidence="1" id="KW-1133">Transmembrane helix</keyword>
<dbReference type="OrthoDB" id="5125396at2"/>